<dbReference type="EMBL" id="LXQA010531910">
    <property type="protein sequence ID" value="MCI57603.1"/>
    <property type="molecule type" value="Genomic_DNA"/>
</dbReference>
<dbReference type="AlphaFoldDB" id="A0A392T901"/>
<feature type="non-terminal residue" evidence="1">
    <location>
        <position position="1"/>
    </location>
</feature>
<evidence type="ECO:0000313" key="1">
    <source>
        <dbReference type="EMBL" id="MCI57603.1"/>
    </source>
</evidence>
<name>A0A392T901_9FABA</name>
<proteinExistence type="predicted"/>
<dbReference type="Proteomes" id="UP000265520">
    <property type="component" value="Unassembled WGS sequence"/>
</dbReference>
<reference evidence="1 2" key="1">
    <citation type="journal article" date="2018" name="Front. Plant Sci.">
        <title>Red Clover (Trifolium pratense) and Zigzag Clover (T. medium) - A Picture of Genomic Similarities and Differences.</title>
        <authorList>
            <person name="Dluhosova J."/>
            <person name="Istvanek J."/>
            <person name="Nedelnik J."/>
            <person name="Repkova J."/>
        </authorList>
    </citation>
    <scope>NUCLEOTIDE SEQUENCE [LARGE SCALE GENOMIC DNA]</scope>
    <source>
        <strain evidence="2">cv. 10/8</strain>
        <tissue evidence="1">Leaf</tissue>
    </source>
</reference>
<evidence type="ECO:0000313" key="2">
    <source>
        <dbReference type="Proteomes" id="UP000265520"/>
    </source>
</evidence>
<keyword evidence="2" id="KW-1185">Reference proteome</keyword>
<comment type="caution">
    <text evidence="1">The sequence shown here is derived from an EMBL/GenBank/DDBJ whole genome shotgun (WGS) entry which is preliminary data.</text>
</comment>
<accession>A0A392T901</accession>
<sequence>WEVLVVTLTNSAPSGKLAGDRCCNIRIMDRC</sequence>
<organism evidence="1 2">
    <name type="scientific">Trifolium medium</name>
    <dbReference type="NCBI Taxonomy" id="97028"/>
    <lineage>
        <taxon>Eukaryota</taxon>
        <taxon>Viridiplantae</taxon>
        <taxon>Streptophyta</taxon>
        <taxon>Embryophyta</taxon>
        <taxon>Tracheophyta</taxon>
        <taxon>Spermatophyta</taxon>
        <taxon>Magnoliopsida</taxon>
        <taxon>eudicotyledons</taxon>
        <taxon>Gunneridae</taxon>
        <taxon>Pentapetalae</taxon>
        <taxon>rosids</taxon>
        <taxon>fabids</taxon>
        <taxon>Fabales</taxon>
        <taxon>Fabaceae</taxon>
        <taxon>Papilionoideae</taxon>
        <taxon>50 kb inversion clade</taxon>
        <taxon>NPAAA clade</taxon>
        <taxon>Hologalegina</taxon>
        <taxon>IRL clade</taxon>
        <taxon>Trifolieae</taxon>
        <taxon>Trifolium</taxon>
    </lineage>
</organism>
<protein>
    <submittedName>
        <fullName evidence="1">Uncharacterized protein</fullName>
    </submittedName>
</protein>